<sequence length="531" mass="61475">MKKLYLYFLTIIIHTIIINGRYTQEDFRDRVSVLSDQIENIHHTKEEEERILHKVYEPGSSKKLTEHLMLNHNPNAPPDGVLEVQYEMELVHILGIDELKQTMTALVYVDEKWVDPSLSWDPKKFGGLNKTWLPMHTIWMPDIIIFNMVSASRLHHEDLLSKVRAPVVIYSNGTVECSHPAVYTVSCEINIRHFPLDDQRCALEIASWAYSWEKIRLLPHVEHSLEHYTPNEEWHLQNVRVQRTEYEHEGILVSQIEYEISVRRKPLFYMVTLTFPSFVMCSISIVGLFARFSTTGEREERFTLGVTAILTMAVLSLVVSEKVPHSSTSVPLLVAYFLFNMVAVSFAAMTTGVVMKIHRKGRFGKEPPTWVMKLFMLKENPNIPLPVIQSKDDLSKPKELLVEHDGINSSKTTLKHSESDDMNGLINYKLDSEYFGDKEYFSKGSIGIESAETIYGVKSRKFKKLPTRFDEFLHCNHCDFCDHECRDQITSAKIKLEYNGYVRIAERLDCVFMWIFLSAVTLPVVILFMMM</sequence>
<keyword evidence="5" id="KW-0406">Ion transport</keyword>
<keyword evidence="5" id="KW-0813">Transport</keyword>
<dbReference type="AlphaFoldDB" id="A0A0K0E5K9"/>
<dbReference type="InterPro" id="IPR006201">
    <property type="entry name" value="Neur_channel"/>
</dbReference>
<dbReference type="STRING" id="6248.A0A0K0E5K9"/>
<dbReference type="InterPro" id="IPR036719">
    <property type="entry name" value="Neuro-gated_channel_TM_sf"/>
</dbReference>
<reference evidence="9" key="1">
    <citation type="submission" date="2015-08" db="UniProtKB">
        <authorList>
            <consortium name="WormBaseParasite"/>
        </authorList>
    </citation>
    <scope>IDENTIFICATION</scope>
</reference>
<feature type="transmembrane region" description="Helical" evidence="5">
    <location>
        <begin position="511"/>
        <end position="530"/>
    </location>
</feature>
<dbReference type="Pfam" id="PF02932">
    <property type="entry name" value="Neur_chan_memb"/>
    <property type="match status" value="1"/>
</dbReference>
<dbReference type="InterPro" id="IPR006029">
    <property type="entry name" value="Neurotrans-gated_channel_TM"/>
</dbReference>
<evidence type="ECO:0000313" key="9">
    <source>
        <dbReference type="WBParaSite" id="SSTP_0000479600.1"/>
    </source>
</evidence>
<dbReference type="CDD" id="cd19051">
    <property type="entry name" value="LGIC_TM_cation"/>
    <property type="match status" value="1"/>
</dbReference>
<dbReference type="Gene3D" id="2.70.170.10">
    <property type="entry name" value="Neurotransmitter-gated ion-channel ligand-binding domain"/>
    <property type="match status" value="1"/>
</dbReference>
<organism evidence="9">
    <name type="scientific">Strongyloides stercoralis</name>
    <name type="common">Threadworm</name>
    <dbReference type="NCBI Taxonomy" id="6248"/>
    <lineage>
        <taxon>Eukaryota</taxon>
        <taxon>Metazoa</taxon>
        <taxon>Ecdysozoa</taxon>
        <taxon>Nematoda</taxon>
        <taxon>Chromadorea</taxon>
        <taxon>Rhabditida</taxon>
        <taxon>Tylenchina</taxon>
        <taxon>Panagrolaimomorpha</taxon>
        <taxon>Strongyloidoidea</taxon>
        <taxon>Strongyloididae</taxon>
        <taxon>Strongyloides</taxon>
    </lineage>
</organism>
<feature type="domain" description="Neurotransmitter-gated ion-channel ligand-binding" evidence="6">
    <location>
        <begin position="62"/>
        <end position="266"/>
    </location>
</feature>
<keyword evidence="5" id="KW-0407">Ion channel</keyword>
<keyword evidence="3 5" id="KW-1133">Transmembrane helix</keyword>
<dbReference type="WBParaSite" id="SSTP_0000479600.1">
    <property type="protein sequence ID" value="SSTP_0000479600.1"/>
    <property type="gene ID" value="SSTP_0000479600"/>
</dbReference>
<feature type="transmembrane region" description="Helical" evidence="5">
    <location>
        <begin position="302"/>
        <end position="320"/>
    </location>
</feature>
<keyword evidence="2 5" id="KW-0812">Transmembrane</keyword>
<dbReference type="GO" id="GO:0004888">
    <property type="term" value="F:transmembrane signaling receptor activity"/>
    <property type="evidence" value="ECO:0007669"/>
    <property type="project" value="InterPro"/>
</dbReference>
<dbReference type="InterPro" id="IPR006202">
    <property type="entry name" value="Neur_chan_lig-bd"/>
</dbReference>
<evidence type="ECO:0000256" key="5">
    <source>
        <dbReference type="RuleBase" id="RU000687"/>
    </source>
</evidence>
<comment type="similarity">
    <text evidence="5">Belongs to the ligand-gated ion channel (TC 1.A.9) family.</text>
</comment>
<feature type="transmembrane region" description="Helical" evidence="5">
    <location>
        <begin position="267"/>
        <end position="290"/>
    </location>
</feature>
<dbReference type="FunFam" id="2.70.170.10:FF:000055">
    <property type="entry name" value="Proton-gated ion channel subunit pbo-6"/>
    <property type="match status" value="1"/>
</dbReference>
<name>A0A0K0E5K9_STRER</name>
<accession>A0A0K0E5K9</accession>
<dbReference type="GO" id="GO:0016020">
    <property type="term" value="C:membrane"/>
    <property type="evidence" value="ECO:0007669"/>
    <property type="project" value="UniProtKB-SubCell"/>
</dbReference>
<proteinExistence type="inferred from homology"/>
<keyword evidence="5" id="KW-0732">Signal</keyword>
<feature type="transmembrane region" description="Helical" evidence="5">
    <location>
        <begin position="332"/>
        <end position="355"/>
    </location>
</feature>
<evidence type="ECO:0000259" key="6">
    <source>
        <dbReference type="Pfam" id="PF02931"/>
    </source>
</evidence>
<evidence type="ECO:0000259" key="7">
    <source>
        <dbReference type="Pfam" id="PF02932"/>
    </source>
</evidence>
<comment type="subcellular location">
    <subcellularLocation>
        <location evidence="1">Membrane</location>
        <topology evidence="1">Multi-pass membrane protein</topology>
    </subcellularLocation>
</comment>
<dbReference type="Proteomes" id="UP000035681">
    <property type="component" value="Unplaced"/>
</dbReference>
<evidence type="ECO:0000256" key="4">
    <source>
        <dbReference type="ARBA" id="ARBA00023136"/>
    </source>
</evidence>
<evidence type="ECO:0000313" key="8">
    <source>
        <dbReference type="Proteomes" id="UP000035681"/>
    </source>
</evidence>
<keyword evidence="4 5" id="KW-0472">Membrane</keyword>
<evidence type="ECO:0000256" key="3">
    <source>
        <dbReference type="ARBA" id="ARBA00022989"/>
    </source>
</evidence>
<feature type="signal peptide" evidence="5">
    <location>
        <begin position="1"/>
        <end position="20"/>
    </location>
</feature>
<dbReference type="GO" id="GO:0005230">
    <property type="term" value="F:extracellular ligand-gated monoatomic ion channel activity"/>
    <property type="evidence" value="ECO:0007669"/>
    <property type="project" value="InterPro"/>
</dbReference>
<dbReference type="SUPFAM" id="SSF63712">
    <property type="entry name" value="Nicotinic receptor ligand binding domain-like"/>
    <property type="match status" value="1"/>
</dbReference>
<dbReference type="WBParaSite" id="TCONS_00007701.p1">
    <property type="protein sequence ID" value="TCONS_00007701.p1"/>
    <property type="gene ID" value="XLOC_005733"/>
</dbReference>
<dbReference type="InterPro" id="IPR036734">
    <property type="entry name" value="Neur_chan_lig-bd_sf"/>
</dbReference>
<feature type="domain" description="Neurotransmitter-gated ion-channel transmembrane" evidence="7">
    <location>
        <begin position="300"/>
        <end position="526"/>
    </location>
</feature>
<dbReference type="CDD" id="cd18989">
    <property type="entry name" value="LGIC_ECD_cation"/>
    <property type="match status" value="1"/>
</dbReference>
<dbReference type="SUPFAM" id="SSF90112">
    <property type="entry name" value="Neurotransmitter-gated ion-channel transmembrane pore"/>
    <property type="match status" value="1"/>
</dbReference>
<dbReference type="PANTHER" id="PTHR18945">
    <property type="entry name" value="NEUROTRANSMITTER GATED ION CHANNEL"/>
    <property type="match status" value="1"/>
</dbReference>
<protein>
    <submittedName>
        <fullName evidence="10">Neurotransmitter-gated ion-channel ligand-binding domain-containing protein</fullName>
    </submittedName>
</protein>
<dbReference type="InterPro" id="IPR018000">
    <property type="entry name" value="Neurotransmitter_ion_chnl_CS"/>
</dbReference>
<dbReference type="PROSITE" id="PS00236">
    <property type="entry name" value="NEUROTR_ION_CHANNEL"/>
    <property type="match status" value="1"/>
</dbReference>
<feature type="chain" id="PRO_5022250439" evidence="5">
    <location>
        <begin position="21"/>
        <end position="531"/>
    </location>
</feature>
<evidence type="ECO:0000313" key="10">
    <source>
        <dbReference type="WBParaSite" id="TCONS_00007701.p1"/>
    </source>
</evidence>
<evidence type="ECO:0000256" key="2">
    <source>
        <dbReference type="ARBA" id="ARBA00022692"/>
    </source>
</evidence>
<keyword evidence="8" id="KW-1185">Reference proteome</keyword>
<dbReference type="Gene3D" id="1.20.58.390">
    <property type="entry name" value="Neurotransmitter-gated ion-channel transmembrane domain"/>
    <property type="match status" value="1"/>
</dbReference>
<dbReference type="InterPro" id="IPR038050">
    <property type="entry name" value="Neuro_actylchol_rec"/>
</dbReference>
<evidence type="ECO:0000256" key="1">
    <source>
        <dbReference type="ARBA" id="ARBA00004141"/>
    </source>
</evidence>
<dbReference type="PRINTS" id="PR00252">
    <property type="entry name" value="NRIONCHANNEL"/>
</dbReference>
<dbReference type="Pfam" id="PF02931">
    <property type="entry name" value="Neur_chan_LBD"/>
    <property type="match status" value="1"/>
</dbReference>